<dbReference type="AlphaFoldDB" id="G0UY74"/>
<protein>
    <submittedName>
        <fullName evidence="2">Uncharacterized protein TCIL3000_10_11200</fullName>
    </submittedName>
</protein>
<proteinExistence type="predicted"/>
<reference evidence="2" key="1">
    <citation type="journal article" date="2012" name="Proc. Natl. Acad. Sci. U.S.A.">
        <title>Antigenic diversity is generated by distinct evolutionary mechanisms in African trypanosome species.</title>
        <authorList>
            <person name="Jackson A.P."/>
            <person name="Berry A."/>
            <person name="Aslett M."/>
            <person name="Allison H.C."/>
            <person name="Burton P."/>
            <person name="Vavrova-Anderson J."/>
            <person name="Brown R."/>
            <person name="Browne H."/>
            <person name="Corton N."/>
            <person name="Hauser H."/>
            <person name="Gamble J."/>
            <person name="Gilderthorp R."/>
            <person name="Marcello L."/>
            <person name="McQuillan J."/>
            <person name="Otto T.D."/>
            <person name="Quail M.A."/>
            <person name="Sanders M.J."/>
            <person name="van Tonder A."/>
            <person name="Ginger M.L."/>
            <person name="Field M.C."/>
            <person name="Barry J.D."/>
            <person name="Hertz-Fowler C."/>
            <person name="Berriman M."/>
        </authorList>
    </citation>
    <scope>NUCLEOTIDE SEQUENCE</scope>
    <source>
        <strain evidence="2">IL3000</strain>
    </source>
</reference>
<evidence type="ECO:0000256" key="1">
    <source>
        <dbReference type="SAM" id="Coils"/>
    </source>
</evidence>
<organism evidence="2">
    <name type="scientific">Trypanosoma congolense (strain IL3000)</name>
    <dbReference type="NCBI Taxonomy" id="1068625"/>
    <lineage>
        <taxon>Eukaryota</taxon>
        <taxon>Discoba</taxon>
        <taxon>Euglenozoa</taxon>
        <taxon>Kinetoplastea</taxon>
        <taxon>Metakinetoplastina</taxon>
        <taxon>Trypanosomatida</taxon>
        <taxon>Trypanosomatidae</taxon>
        <taxon>Trypanosoma</taxon>
        <taxon>Nannomonas</taxon>
    </lineage>
</organism>
<feature type="coiled-coil region" evidence="1">
    <location>
        <begin position="3"/>
        <end position="58"/>
    </location>
</feature>
<feature type="coiled-coil region" evidence="1">
    <location>
        <begin position="198"/>
        <end position="268"/>
    </location>
</feature>
<dbReference type="Gene3D" id="1.10.287.1490">
    <property type="match status" value="1"/>
</dbReference>
<dbReference type="VEuPathDB" id="TriTrypDB:TcIL3000_10_11200"/>
<dbReference type="EMBL" id="HE575323">
    <property type="protein sequence ID" value="CCC94341.1"/>
    <property type="molecule type" value="Genomic_DNA"/>
</dbReference>
<gene>
    <name evidence="2" type="ORF">TCIL3000_10_11200</name>
</gene>
<name>G0UY74_TRYCI</name>
<feature type="coiled-coil region" evidence="1">
    <location>
        <begin position="374"/>
        <end position="426"/>
    </location>
</feature>
<accession>G0UY74</accession>
<sequence length="435" mass="49371">MMEDDLRKKIDAAQRDLALMKKKAKAMEMEQRDKEALLRELEASVEDLDNKKRVVLDRVKEVDTESKTFRDQLRFVEHLDMLEGMLFEKKTRLNNKQSRRNTLMQQLSDIGMAVDGSQDQLKGFAQTVDVSAECHWSDSVGSLKSNINGIYRLFQNHVSHALENSVTVFHQSIRKISQMASDQEAELGIQLEDIDAQTEHAKQQEDALYQAANEYEREVENMQQSVFNTLQAISGAAQVELTELRKEIQQAICERDDLQRRLQMCKKVRRKGIQPCFDQMVEARGNLPMAMETGAGCAADDIGAARYSWGSAGLEPGGLSSQEAFAKQATGPHESNLALHQASSSPTWEGATALAADSETEALRRRVTTMDRYVQRIYKRHEELEDEVSAVLKEHNVNVKRQEAKLKEASDAVVVLEKERREWKSLEKQMSLLAK</sequence>
<evidence type="ECO:0000313" key="2">
    <source>
        <dbReference type="EMBL" id="CCC94341.1"/>
    </source>
</evidence>
<keyword evidence="1" id="KW-0175">Coiled coil</keyword>